<evidence type="ECO:0000313" key="2">
    <source>
        <dbReference type="Proteomes" id="UP000248021"/>
    </source>
</evidence>
<dbReference type="SUPFAM" id="SSF53474">
    <property type="entry name" value="alpha/beta-Hydrolases"/>
    <property type="match status" value="1"/>
</dbReference>
<dbReference type="InterPro" id="IPR010662">
    <property type="entry name" value="RBBP9/YdeN"/>
</dbReference>
<dbReference type="OrthoDB" id="9804993at2"/>
<dbReference type="RefSeq" id="WP_110377730.1">
    <property type="nucleotide sequence ID" value="NZ_JAHBRY010000001.1"/>
</dbReference>
<sequence length="184" mass="19608">MRAADLDILFVPGLDGSGPDHWQTRWEEKLSTGARVEQDDWSRLALSPWRERLVERVAGATRPVVLVAHSAGVAAVAHAAPHLPAGVVKGAFLVSPPSRRVLRDLNACAADFADVPDIALPFPALLVASRTDPYASFAEAEAYARAWGAELADAGDSGHINAESGHGPWPEGLMRFAGFLKQLG</sequence>
<evidence type="ECO:0008006" key="3">
    <source>
        <dbReference type="Google" id="ProtNLM"/>
    </source>
</evidence>
<comment type="caution">
    <text evidence="1">The sequence shown here is derived from an EMBL/GenBank/DDBJ whole genome shotgun (WGS) entry which is preliminary data.</text>
</comment>
<protein>
    <recommendedName>
        <fullName evidence="3">Alpha/beta hydrolase</fullName>
    </recommendedName>
</protein>
<evidence type="ECO:0000313" key="1">
    <source>
        <dbReference type="EMBL" id="PXW53204.1"/>
    </source>
</evidence>
<dbReference type="GO" id="GO:0016787">
    <property type="term" value="F:hydrolase activity"/>
    <property type="evidence" value="ECO:0007669"/>
    <property type="project" value="InterPro"/>
</dbReference>
<reference evidence="1 2" key="1">
    <citation type="submission" date="2018-05" db="EMBL/GenBank/DDBJ databases">
        <title>Genomic Encyclopedia of Type Strains, Phase IV (KMG-IV): sequencing the most valuable type-strain genomes for metagenomic binning, comparative biology and taxonomic classification.</title>
        <authorList>
            <person name="Goeker M."/>
        </authorList>
    </citation>
    <scope>NUCLEOTIDE SEQUENCE [LARGE SCALE GENOMIC DNA]</scope>
    <source>
        <strain evidence="1 2">DSM 6462</strain>
    </source>
</reference>
<accession>A0A2V3TW02</accession>
<dbReference type="AlphaFoldDB" id="A0A2V3TW02"/>
<name>A0A2V3TW02_9HYPH</name>
<dbReference type="InterPro" id="IPR029058">
    <property type="entry name" value="AB_hydrolase_fold"/>
</dbReference>
<proteinExistence type="predicted"/>
<dbReference type="Pfam" id="PF06821">
    <property type="entry name" value="Ser_hydrolase"/>
    <property type="match status" value="1"/>
</dbReference>
<organism evidence="1 2">
    <name type="scientific">Chelatococcus asaccharovorans</name>
    <dbReference type="NCBI Taxonomy" id="28210"/>
    <lineage>
        <taxon>Bacteria</taxon>
        <taxon>Pseudomonadati</taxon>
        <taxon>Pseudomonadota</taxon>
        <taxon>Alphaproteobacteria</taxon>
        <taxon>Hyphomicrobiales</taxon>
        <taxon>Chelatococcaceae</taxon>
        <taxon>Chelatococcus</taxon>
    </lineage>
</organism>
<dbReference type="Gene3D" id="3.40.50.1820">
    <property type="entry name" value="alpha/beta hydrolase"/>
    <property type="match status" value="1"/>
</dbReference>
<keyword evidence="2" id="KW-1185">Reference proteome</keyword>
<gene>
    <name evidence="1" type="ORF">C7450_11480</name>
</gene>
<dbReference type="EMBL" id="QJJK01000014">
    <property type="protein sequence ID" value="PXW53204.1"/>
    <property type="molecule type" value="Genomic_DNA"/>
</dbReference>
<dbReference type="Proteomes" id="UP000248021">
    <property type="component" value="Unassembled WGS sequence"/>
</dbReference>